<proteinExistence type="predicted"/>
<name>A0A2T0BBB8_9CLOT</name>
<organism evidence="1 2">
    <name type="scientific">Clostridium vincentii</name>
    <dbReference type="NCBI Taxonomy" id="52704"/>
    <lineage>
        <taxon>Bacteria</taxon>
        <taxon>Bacillati</taxon>
        <taxon>Bacillota</taxon>
        <taxon>Clostridia</taxon>
        <taxon>Eubacteriales</taxon>
        <taxon>Clostridiaceae</taxon>
        <taxon>Clostridium</taxon>
    </lineage>
</organism>
<accession>A0A2T0BBB8</accession>
<protein>
    <submittedName>
        <fullName evidence="1">Uncharacterized protein</fullName>
    </submittedName>
</protein>
<reference evidence="1 2" key="1">
    <citation type="submission" date="2018-03" db="EMBL/GenBank/DDBJ databases">
        <title>Genome sequence of Clostridium vincentii DSM 10228.</title>
        <authorList>
            <person name="Poehlein A."/>
            <person name="Daniel R."/>
        </authorList>
    </citation>
    <scope>NUCLEOTIDE SEQUENCE [LARGE SCALE GENOMIC DNA]</scope>
    <source>
        <strain evidence="1 2">DSM 10228</strain>
    </source>
</reference>
<dbReference type="AlphaFoldDB" id="A0A2T0BBB8"/>
<keyword evidence="2" id="KW-1185">Reference proteome</keyword>
<dbReference type="Proteomes" id="UP000239471">
    <property type="component" value="Unassembled WGS sequence"/>
</dbReference>
<dbReference type="RefSeq" id="WP_106060601.1">
    <property type="nucleotide sequence ID" value="NZ_PVXQ01000034.1"/>
</dbReference>
<evidence type="ECO:0000313" key="1">
    <source>
        <dbReference type="EMBL" id="PRR81178.1"/>
    </source>
</evidence>
<sequence>MEDIKENKNVVTSYRLAQDTKDQLQQQLKDLGMTQEQYFNKVVSIMEVENVKQNSFLSKDTTMIQSNLDAILNAFISIADWVFLPIPPKRWNRQITNQVIPGTEPISE</sequence>
<dbReference type="OrthoDB" id="1902246at2"/>
<comment type="caution">
    <text evidence="1">The sequence shown here is derived from an EMBL/GenBank/DDBJ whole genome shotgun (WGS) entry which is preliminary data.</text>
</comment>
<dbReference type="EMBL" id="PVXQ01000034">
    <property type="protein sequence ID" value="PRR81178.1"/>
    <property type="molecule type" value="Genomic_DNA"/>
</dbReference>
<gene>
    <name evidence="1" type="ORF">CLVI_26820</name>
</gene>
<evidence type="ECO:0000313" key="2">
    <source>
        <dbReference type="Proteomes" id="UP000239471"/>
    </source>
</evidence>